<evidence type="ECO:0000313" key="3">
    <source>
        <dbReference type="Proteomes" id="UP001157440"/>
    </source>
</evidence>
<organism evidence="2 3">
    <name type="scientific">Methylobacterium tardum</name>
    <dbReference type="NCBI Taxonomy" id="374432"/>
    <lineage>
        <taxon>Bacteria</taxon>
        <taxon>Pseudomonadati</taxon>
        <taxon>Pseudomonadota</taxon>
        <taxon>Alphaproteobacteria</taxon>
        <taxon>Hyphomicrobiales</taxon>
        <taxon>Methylobacteriaceae</taxon>
        <taxon>Methylobacterium</taxon>
    </lineage>
</organism>
<gene>
    <name evidence="2" type="ORF">GCM10007890_10370</name>
</gene>
<feature type="region of interest" description="Disordered" evidence="1">
    <location>
        <begin position="53"/>
        <end position="78"/>
    </location>
</feature>
<comment type="caution">
    <text evidence="2">The sequence shown here is derived from an EMBL/GenBank/DDBJ whole genome shotgun (WGS) entry which is preliminary data.</text>
</comment>
<dbReference type="Proteomes" id="UP001157440">
    <property type="component" value="Unassembled WGS sequence"/>
</dbReference>
<dbReference type="EMBL" id="BSPL01000009">
    <property type="protein sequence ID" value="GLS69025.1"/>
    <property type="molecule type" value="Genomic_DNA"/>
</dbReference>
<protein>
    <submittedName>
        <fullName evidence="2">Uncharacterized protein</fullName>
    </submittedName>
</protein>
<evidence type="ECO:0000313" key="2">
    <source>
        <dbReference type="EMBL" id="GLS69025.1"/>
    </source>
</evidence>
<sequence length="78" mass="8695">MRSEGQACQNVRGNFAHIVVAIREEGQELAYDNVTLPSQRQLPQRAHRGFAHNSAVSCEQGQELAHDSIGPRSQRQAR</sequence>
<accession>A0AA37WPI4</accession>
<proteinExistence type="predicted"/>
<keyword evidence="3" id="KW-1185">Reference proteome</keyword>
<dbReference type="AlphaFoldDB" id="A0AA37WPI4"/>
<reference evidence="3" key="1">
    <citation type="journal article" date="2019" name="Int. J. Syst. Evol. Microbiol.">
        <title>The Global Catalogue of Microorganisms (GCM) 10K type strain sequencing project: providing services to taxonomists for standard genome sequencing and annotation.</title>
        <authorList>
            <consortium name="The Broad Institute Genomics Platform"/>
            <consortium name="The Broad Institute Genome Sequencing Center for Infectious Disease"/>
            <person name="Wu L."/>
            <person name="Ma J."/>
        </authorList>
    </citation>
    <scope>NUCLEOTIDE SEQUENCE [LARGE SCALE GENOMIC DNA]</scope>
    <source>
        <strain evidence="3">NBRC 103632</strain>
    </source>
</reference>
<name>A0AA37WPI4_9HYPH</name>
<evidence type="ECO:0000256" key="1">
    <source>
        <dbReference type="SAM" id="MobiDB-lite"/>
    </source>
</evidence>